<proteinExistence type="predicted"/>
<name>A0A2H0Y0K2_UNCSA</name>
<sequence>MHILILSEAFPPETKSASTLFFELAETLVERGHKVSVITRMPRYNVADGTDLNNIPKQETLAGIEV</sequence>
<dbReference type="GO" id="GO:0016740">
    <property type="term" value="F:transferase activity"/>
    <property type="evidence" value="ECO:0007669"/>
    <property type="project" value="UniProtKB-KW"/>
</dbReference>
<reference evidence="1 2" key="1">
    <citation type="submission" date="2017-09" db="EMBL/GenBank/DDBJ databases">
        <title>Depth-based differentiation of microbial function through sediment-hosted aquifers and enrichment of novel symbionts in the deep terrestrial subsurface.</title>
        <authorList>
            <person name="Probst A.J."/>
            <person name="Ladd B."/>
            <person name="Jarett J.K."/>
            <person name="Geller-Mcgrath D.E."/>
            <person name="Sieber C.M."/>
            <person name="Emerson J.B."/>
            <person name="Anantharaman K."/>
            <person name="Thomas B.C."/>
            <person name="Malmstrom R."/>
            <person name="Stieglmeier M."/>
            <person name="Klingl A."/>
            <person name="Woyke T."/>
            <person name="Ryan C.M."/>
            <person name="Banfield J.F."/>
        </authorList>
    </citation>
    <scope>NUCLEOTIDE SEQUENCE [LARGE SCALE GENOMIC DNA]</scope>
    <source>
        <strain evidence="1">CG08_land_8_20_14_0_20_45_16</strain>
    </source>
</reference>
<dbReference type="AlphaFoldDB" id="A0A2H0Y0K2"/>
<dbReference type="Gene3D" id="3.40.50.2000">
    <property type="entry name" value="Glycogen Phosphorylase B"/>
    <property type="match status" value="1"/>
</dbReference>
<protein>
    <submittedName>
        <fullName evidence="1">Glycosyltransferase WbuB</fullName>
    </submittedName>
</protein>
<dbReference type="EMBL" id="PEYM01000040">
    <property type="protein sequence ID" value="PIS30993.1"/>
    <property type="molecule type" value="Genomic_DNA"/>
</dbReference>
<gene>
    <name evidence="1" type="ORF">COT42_02020</name>
</gene>
<dbReference type="SUPFAM" id="SSF53756">
    <property type="entry name" value="UDP-Glycosyltransferase/glycogen phosphorylase"/>
    <property type="match status" value="1"/>
</dbReference>
<feature type="non-terminal residue" evidence="1">
    <location>
        <position position="66"/>
    </location>
</feature>
<comment type="caution">
    <text evidence="1">The sequence shown here is derived from an EMBL/GenBank/DDBJ whole genome shotgun (WGS) entry which is preliminary data.</text>
</comment>
<dbReference type="Proteomes" id="UP000231343">
    <property type="component" value="Unassembled WGS sequence"/>
</dbReference>
<organism evidence="1 2">
    <name type="scientific">Candidatus Saganbacteria bacterium CG08_land_8_20_14_0_20_45_16</name>
    <dbReference type="NCBI Taxonomy" id="2014293"/>
    <lineage>
        <taxon>Bacteria</taxon>
        <taxon>Bacillati</taxon>
        <taxon>Saganbacteria</taxon>
    </lineage>
</organism>
<keyword evidence="1" id="KW-0808">Transferase</keyword>
<accession>A0A2H0Y0K2</accession>
<evidence type="ECO:0000313" key="2">
    <source>
        <dbReference type="Proteomes" id="UP000231343"/>
    </source>
</evidence>
<evidence type="ECO:0000313" key="1">
    <source>
        <dbReference type="EMBL" id="PIS30993.1"/>
    </source>
</evidence>